<proteinExistence type="predicted"/>
<feature type="compositionally biased region" description="Acidic residues" evidence="2">
    <location>
        <begin position="128"/>
        <end position="138"/>
    </location>
</feature>
<dbReference type="InterPro" id="IPR025836">
    <property type="entry name" value="Zn_knuckle_CX2CX4HX4C"/>
</dbReference>
<dbReference type="Pfam" id="PF14392">
    <property type="entry name" value="zf-CCHC_4"/>
    <property type="match status" value="1"/>
</dbReference>
<feature type="compositionally biased region" description="Basic and acidic residues" evidence="2">
    <location>
        <begin position="139"/>
        <end position="155"/>
    </location>
</feature>
<reference evidence="4 5" key="1">
    <citation type="journal article" date="2018" name="Sci. Data">
        <title>The draft genome sequence of cork oak.</title>
        <authorList>
            <person name="Ramos A.M."/>
            <person name="Usie A."/>
            <person name="Barbosa P."/>
            <person name="Barros P.M."/>
            <person name="Capote T."/>
            <person name="Chaves I."/>
            <person name="Simoes F."/>
            <person name="Abreu I."/>
            <person name="Carrasquinho I."/>
            <person name="Faro C."/>
            <person name="Guimaraes J.B."/>
            <person name="Mendonca D."/>
            <person name="Nobrega F."/>
            <person name="Rodrigues L."/>
            <person name="Saibo N.J.M."/>
            <person name="Varela M.C."/>
            <person name="Egas C."/>
            <person name="Matos J."/>
            <person name="Miguel C.M."/>
            <person name="Oliveira M.M."/>
            <person name="Ricardo C.P."/>
            <person name="Goncalves S."/>
        </authorList>
    </citation>
    <scope>NUCLEOTIDE SEQUENCE [LARGE SCALE GENOMIC DNA]</scope>
    <source>
        <strain evidence="5">cv. HL8</strain>
    </source>
</reference>
<dbReference type="EMBL" id="PKMF04000229">
    <property type="protein sequence ID" value="KAK7842014.1"/>
    <property type="molecule type" value="Genomic_DNA"/>
</dbReference>
<dbReference type="GO" id="GO:0008270">
    <property type="term" value="F:zinc ion binding"/>
    <property type="evidence" value="ECO:0007669"/>
    <property type="project" value="UniProtKB-KW"/>
</dbReference>
<feature type="domain" description="CCHC-type" evidence="3">
    <location>
        <begin position="72"/>
        <end position="85"/>
    </location>
</feature>
<dbReference type="Proteomes" id="UP000237347">
    <property type="component" value="Unassembled WGS sequence"/>
</dbReference>
<dbReference type="PANTHER" id="PTHR31286:SF167">
    <property type="entry name" value="OS09G0268800 PROTEIN"/>
    <property type="match status" value="1"/>
</dbReference>
<evidence type="ECO:0000259" key="3">
    <source>
        <dbReference type="PROSITE" id="PS50158"/>
    </source>
</evidence>
<evidence type="ECO:0000256" key="1">
    <source>
        <dbReference type="PROSITE-ProRule" id="PRU00047"/>
    </source>
</evidence>
<keyword evidence="1" id="KW-0479">Metal-binding</keyword>
<keyword evidence="5" id="KW-1185">Reference proteome</keyword>
<feature type="compositionally biased region" description="Polar residues" evidence="2">
    <location>
        <begin position="249"/>
        <end position="270"/>
    </location>
</feature>
<organism evidence="4 5">
    <name type="scientific">Quercus suber</name>
    <name type="common">Cork oak</name>
    <dbReference type="NCBI Taxonomy" id="58331"/>
    <lineage>
        <taxon>Eukaryota</taxon>
        <taxon>Viridiplantae</taxon>
        <taxon>Streptophyta</taxon>
        <taxon>Embryophyta</taxon>
        <taxon>Tracheophyta</taxon>
        <taxon>Spermatophyta</taxon>
        <taxon>Magnoliopsida</taxon>
        <taxon>eudicotyledons</taxon>
        <taxon>Gunneridae</taxon>
        <taxon>Pentapetalae</taxon>
        <taxon>rosids</taxon>
        <taxon>fabids</taxon>
        <taxon>Fagales</taxon>
        <taxon>Fagaceae</taxon>
        <taxon>Quercus</taxon>
    </lineage>
</organism>
<dbReference type="GO" id="GO:0003676">
    <property type="term" value="F:nucleic acid binding"/>
    <property type="evidence" value="ECO:0007669"/>
    <property type="project" value="InterPro"/>
</dbReference>
<feature type="region of interest" description="Disordered" evidence="2">
    <location>
        <begin position="125"/>
        <end position="158"/>
    </location>
</feature>
<evidence type="ECO:0000313" key="4">
    <source>
        <dbReference type="EMBL" id="KAK7842014.1"/>
    </source>
</evidence>
<accession>A0AAW0KT64</accession>
<dbReference type="PANTHER" id="PTHR31286">
    <property type="entry name" value="GLYCINE-RICH CELL WALL STRUCTURAL PROTEIN 1.8-LIKE"/>
    <property type="match status" value="1"/>
</dbReference>
<dbReference type="PROSITE" id="PS50158">
    <property type="entry name" value="ZF_CCHC"/>
    <property type="match status" value="1"/>
</dbReference>
<evidence type="ECO:0000313" key="5">
    <source>
        <dbReference type="Proteomes" id="UP000237347"/>
    </source>
</evidence>
<name>A0AAW0KT64_QUESU</name>
<keyword evidence="1" id="KW-0863">Zinc-finger</keyword>
<keyword evidence="1" id="KW-0862">Zinc</keyword>
<gene>
    <name evidence="4" type="ORF">CFP56_014426</name>
</gene>
<evidence type="ECO:0000256" key="2">
    <source>
        <dbReference type="SAM" id="MobiDB-lite"/>
    </source>
</evidence>
<comment type="caution">
    <text evidence="4">The sequence shown here is derived from an EMBL/GenBank/DDBJ whole genome shotgun (WGS) entry which is preliminary data.</text>
</comment>
<dbReference type="AlphaFoldDB" id="A0AAW0KT64"/>
<dbReference type="InterPro" id="IPR001878">
    <property type="entry name" value="Znf_CCHC"/>
</dbReference>
<dbReference type="InterPro" id="IPR040256">
    <property type="entry name" value="At4g02000-like"/>
</dbReference>
<sequence>MSKENAEEIGSLVGEVIEVDFAGNGGICMSKFIRVKVELKVDNPFWSGFFLDRQPQSDLWIHFKYERIADICYKCGRLGHLKARCSWADHSGKQLNPKEPFGFGPWMKAENMSRRSTRWVEFLHEADQSGDEEEGDEEERGRKWQIESDGSKEHAPGGVRIKVQSDISFLAKVDGSGKCQTNFENSEAHIPSKQLSADKFPGSPTQSQPEIQPKTKTKNILDQPVLFKDSQTFTPMETDQKDGTKLNLAVQSQPCTSSQGKTNSRNTSET</sequence>
<protein>
    <recommendedName>
        <fullName evidence="3">CCHC-type domain-containing protein</fullName>
    </recommendedName>
</protein>
<feature type="region of interest" description="Disordered" evidence="2">
    <location>
        <begin position="178"/>
        <end position="270"/>
    </location>
</feature>